<keyword evidence="2" id="KW-0472">Membrane</keyword>
<dbReference type="RefSeq" id="WP_184839187.1">
    <property type="nucleotide sequence ID" value="NZ_JACHMN010000002.1"/>
</dbReference>
<protein>
    <recommendedName>
        <fullName evidence="5">DUF4878 domain-containing protein</fullName>
    </recommendedName>
</protein>
<comment type="caution">
    <text evidence="3">The sequence shown here is derived from an EMBL/GenBank/DDBJ whole genome shotgun (WGS) entry which is preliminary data.</text>
</comment>
<sequence length="173" mass="19077">MADEDRRSSKTRRIIVFVLVATGLVVLGGAGLTFRIYDQATKVDRSQPEVVVREYIVAVLNRRDDAKAAIYSCENSQGLMSILELRSSLESDERKFNLSTQVSLARLSRDGSGRVDADLEILQQGSGGATQDRQHWKFTMVQDDGWRVCGAERLPDPIPTPTPSPSTTQPTAP</sequence>
<evidence type="ECO:0000256" key="1">
    <source>
        <dbReference type="SAM" id="MobiDB-lite"/>
    </source>
</evidence>
<reference evidence="3 4" key="1">
    <citation type="submission" date="2020-08" db="EMBL/GenBank/DDBJ databases">
        <title>Sequencing the genomes of 1000 actinobacteria strains.</title>
        <authorList>
            <person name="Klenk H.-P."/>
        </authorList>
    </citation>
    <scope>NUCLEOTIDE SEQUENCE [LARGE SCALE GENOMIC DNA]</scope>
    <source>
        <strain evidence="3 4">DSM 45362</strain>
    </source>
</reference>
<feature type="region of interest" description="Disordered" evidence="1">
    <location>
        <begin position="150"/>
        <end position="173"/>
    </location>
</feature>
<evidence type="ECO:0008006" key="5">
    <source>
        <dbReference type="Google" id="ProtNLM"/>
    </source>
</evidence>
<keyword evidence="4" id="KW-1185">Reference proteome</keyword>
<dbReference type="EMBL" id="JACHMN010000002">
    <property type="protein sequence ID" value="MBB5871255.1"/>
    <property type="molecule type" value="Genomic_DNA"/>
</dbReference>
<keyword evidence="2" id="KW-0812">Transmembrane</keyword>
<evidence type="ECO:0000313" key="4">
    <source>
        <dbReference type="Proteomes" id="UP000587527"/>
    </source>
</evidence>
<dbReference type="AlphaFoldDB" id="A0A841BU87"/>
<evidence type="ECO:0000256" key="2">
    <source>
        <dbReference type="SAM" id="Phobius"/>
    </source>
</evidence>
<dbReference type="Proteomes" id="UP000587527">
    <property type="component" value="Unassembled WGS sequence"/>
</dbReference>
<feature type="transmembrane region" description="Helical" evidence="2">
    <location>
        <begin position="14"/>
        <end position="37"/>
    </location>
</feature>
<proteinExistence type="predicted"/>
<gene>
    <name evidence="3" type="ORF">F4553_004634</name>
</gene>
<keyword evidence="2" id="KW-1133">Transmembrane helix</keyword>
<name>A0A841BU87_9ACTN</name>
<evidence type="ECO:0000313" key="3">
    <source>
        <dbReference type="EMBL" id="MBB5871255.1"/>
    </source>
</evidence>
<accession>A0A841BU87</accession>
<organism evidence="3 4">
    <name type="scientific">Allocatelliglobosispora scoriae</name>
    <dbReference type="NCBI Taxonomy" id="643052"/>
    <lineage>
        <taxon>Bacteria</taxon>
        <taxon>Bacillati</taxon>
        <taxon>Actinomycetota</taxon>
        <taxon>Actinomycetes</taxon>
        <taxon>Micromonosporales</taxon>
        <taxon>Micromonosporaceae</taxon>
        <taxon>Allocatelliglobosispora</taxon>
    </lineage>
</organism>